<dbReference type="InterPro" id="IPR050490">
    <property type="entry name" value="Bact_solute-bd_prot1"/>
</dbReference>
<feature type="chain" id="PRO_5038510404" evidence="1">
    <location>
        <begin position="24"/>
        <end position="539"/>
    </location>
</feature>
<gene>
    <name evidence="2" type="ORF">DLM86_04925</name>
</gene>
<keyword evidence="1" id="KW-0732">Signal</keyword>
<organism evidence="2 3">
    <name type="scientific">Paenibacillus flagellatus</name>
    <dbReference type="NCBI Taxonomy" id="2211139"/>
    <lineage>
        <taxon>Bacteria</taxon>
        <taxon>Bacillati</taxon>
        <taxon>Bacillota</taxon>
        <taxon>Bacilli</taxon>
        <taxon>Bacillales</taxon>
        <taxon>Paenibacillaceae</taxon>
        <taxon>Paenibacillus</taxon>
    </lineage>
</organism>
<dbReference type="InterPro" id="IPR006059">
    <property type="entry name" value="SBP"/>
</dbReference>
<dbReference type="RefSeq" id="WP_110838853.1">
    <property type="nucleotide sequence ID" value="NZ_QJVJ01000002.1"/>
</dbReference>
<evidence type="ECO:0000313" key="3">
    <source>
        <dbReference type="Proteomes" id="UP000247476"/>
    </source>
</evidence>
<comment type="caution">
    <text evidence="2">The sequence shown here is derived from an EMBL/GenBank/DDBJ whole genome shotgun (WGS) entry which is preliminary data.</text>
</comment>
<evidence type="ECO:0000313" key="2">
    <source>
        <dbReference type="EMBL" id="PYI56325.1"/>
    </source>
</evidence>
<dbReference type="SUPFAM" id="SSF53850">
    <property type="entry name" value="Periplasmic binding protein-like II"/>
    <property type="match status" value="1"/>
</dbReference>
<reference evidence="2 3" key="1">
    <citation type="submission" date="2018-05" db="EMBL/GenBank/DDBJ databases">
        <title>Paenibacillus flagellatus sp. nov., isolated from selenium mineral soil.</title>
        <authorList>
            <person name="Dai X."/>
        </authorList>
    </citation>
    <scope>NUCLEOTIDE SEQUENCE [LARGE SCALE GENOMIC DNA]</scope>
    <source>
        <strain evidence="2 3">DXL2</strain>
    </source>
</reference>
<dbReference type="PANTHER" id="PTHR43649">
    <property type="entry name" value="ARABINOSE-BINDING PROTEIN-RELATED"/>
    <property type="match status" value="1"/>
</dbReference>
<dbReference type="Gene3D" id="3.40.190.10">
    <property type="entry name" value="Periplasmic binding protein-like II"/>
    <property type="match status" value="2"/>
</dbReference>
<proteinExistence type="predicted"/>
<sequence>MARTRTRKATMVAAGMLALTMVAACGKTEPSTGGKGGTAGAANANANVNATGFPIVKEPIKLTFFASKSASNLGNWNETAMWQEYKKMTNIDVDFQLVPVDALTEKRNLAFASGNLPDAFHTARLSSVDLANYGSQGLLIPLNDLIDKYAPNLKQIMNKYPEVKKALTMPDGKIYSFPTLQDPDFLSGIIGSQMWINKTFLDKLGMKVPETTDDLYNYLVAVKTKDPNGNGKADEVPFAAVGISTIYDQLKGAWGLGNRGNMHPRVDIDPATNKLRFIPADPRHKEVLQYLNRLHKEGLFYKDVLTVNGNDVNAIYPQGVVGTAIGLNPNATIPGVTGHVGVGALKGPHGDRIFSRARSFMILPGGFAISKSNKHPEATVRWVDYFYSDEGNKLFRLGVKDVSYVEKDGKVDWVDALKKDQSQIGKYVTWAGGWYPSMDRQKYVLASENAPENLKVSEEIKPFYPKEVWPEFTFSTAEVAEFKALETDIVKYVNEMAAKFVTGAASFDEWDSYVATLKKMGLDRYMSIYEAAYKRYQSN</sequence>
<dbReference type="PROSITE" id="PS51257">
    <property type="entry name" value="PROKAR_LIPOPROTEIN"/>
    <property type="match status" value="1"/>
</dbReference>
<feature type="signal peptide" evidence="1">
    <location>
        <begin position="1"/>
        <end position="23"/>
    </location>
</feature>
<dbReference type="EMBL" id="QJVJ01000002">
    <property type="protein sequence ID" value="PYI56325.1"/>
    <property type="molecule type" value="Genomic_DNA"/>
</dbReference>
<dbReference type="AlphaFoldDB" id="A0A2V5K9T9"/>
<keyword evidence="3" id="KW-1185">Reference proteome</keyword>
<accession>A0A2V5K9T9</accession>
<name>A0A2V5K9T9_9BACL</name>
<dbReference type="Pfam" id="PF01547">
    <property type="entry name" value="SBP_bac_1"/>
    <property type="match status" value="1"/>
</dbReference>
<dbReference type="OrthoDB" id="9787283at2"/>
<dbReference type="PANTHER" id="PTHR43649:SF12">
    <property type="entry name" value="DIACETYLCHITOBIOSE BINDING PROTEIN DASA"/>
    <property type="match status" value="1"/>
</dbReference>
<evidence type="ECO:0000256" key="1">
    <source>
        <dbReference type="SAM" id="SignalP"/>
    </source>
</evidence>
<protein>
    <submittedName>
        <fullName evidence="2">ABC transporter substrate-binding protein</fullName>
    </submittedName>
</protein>
<dbReference type="Proteomes" id="UP000247476">
    <property type="component" value="Unassembled WGS sequence"/>
</dbReference>